<organism evidence="2">
    <name type="scientific">Lacrimispora sp. BS-2</name>
    <dbReference type="NCBI Taxonomy" id="3151850"/>
    <lineage>
        <taxon>Bacteria</taxon>
        <taxon>Bacillati</taxon>
        <taxon>Bacillota</taxon>
        <taxon>Clostridia</taxon>
        <taxon>Lachnospirales</taxon>
        <taxon>Lachnospiraceae</taxon>
        <taxon>Lacrimispora</taxon>
    </lineage>
</organism>
<evidence type="ECO:0000313" key="2">
    <source>
        <dbReference type="EMBL" id="XBS53303.1"/>
    </source>
</evidence>
<gene>
    <name evidence="2" type="ORF">ABFV83_15950</name>
</gene>
<keyword evidence="1" id="KW-0812">Transmembrane</keyword>
<name>A0AAU7PLU9_9FIRM</name>
<proteinExistence type="predicted"/>
<accession>A0AAU7PLU9</accession>
<dbReference type="AlphaFoldDB" id="A0AAU7PLU9"/>
<dbReference type="RefSeq" id="WP_349945220.1">
    <property type="nucleotide sequence ID" value="NZ_CP157940.1"/>
</dbReference>
<dbReference type="EMBL" id="CP157940">
    <property type="protein sequence ID" value="XBS53303.1"/>
    <property type="molecule type" value="Genomic_DNA"/>
</dbReference>
<reference evidence="2" key="1">
    <citation type="submission" date="2024-06" db="EMBL/GenBank/DDBJ databases">
        <title>Lacrimispora cavernae sp. nov., a novel anaerobe isolated from bat guano pile inside a cave.</title>
        <authorList>
            <person name="Miller S.L."/>
            <person name="Lu N."/>
            <person name="King J."/>
            <person name="Sankaranarayanan K."/>
            <person name="Lawson P.A."/>
        </authorList>
    </citation>
    <scope>NUCLEOTIDE SEQUENCE</scope>
    <source>
        <strain evidence="2">BS-2</strain>
    </source>
</reference>
<protein>
    <submittedName>
        <fullName evidence="2">Zinc ribbon domain-containing protein</fullName>
    </submittedName>
</protein>
<sequence length="183" mass="19824">MYCSNCGKKYDGSFCPDCGTPAQTGDQSKMIEEDSVFIPQSEQVNTLVYKLTAGALAINGERQLTTVFEVTGNEVTATSYRKTTKASPVSSLIFNKQEIGSVVYKKTSLLTKLEKVQIAGLSVTTLLGFVIPPLLIVGPAAIALIVFTSRKKTMIISLKSGTSIKAYYMEQEEADIVYKAISV</sequence>
<keyword evidence="1" id="KW-1133">Transmembrane helix</keyword>
<feature type="transmembrane region" description="Helical" evidence="1">
    <location>
        <begin position="126"/>
        <end position="147"/>
    </location>
</feature>
<keyword evidence="1" id="KW-0472">Membrane</keyword>
<evidence type="ECO:0000256" key="1">
    <source>
        <dbReference type="SAM" id="Phobius"/>
    </source>
</evidence>